<gene>
    <name evidence="4" type="ORF">HPP92_020659</name>
</gene>
<reference evidence="4 5" key="1">
    <citation type="journal article" date="2020" name="Nat. Food">
        <title>A phased Vanilla planifolia genome enables genetic improvement of flavour and production.</title>
        <authorList>
            <person name="Hasing T."/>
            <person name="Tang H."/>
            <person name="Brym M."/>
            <person name="Khazi F."/>
            <person name="Huang T."/>
            <person name="Chambers A.H."/>
        </authorList>
    </citation>
    <scope>NUCLEOTIDE SEQUENCE [LARGE SCALE GENOMIC DNA]</scope>
    <source>
        <tissue evidence="4">Leaf</tissue>
    </source>
</reference>
<dbReference type="OrthoDB" id="363185at2759"/>
<feature type="domain" description="Beta-carotene isomerase D27-like C-terminal" evidence="3">
    <location>
        <begin position="276"/>
        <end position="358"/>
    </location>
</feature>
<sequence length="386" mass="42771">MGFMFRVRLSSFFAGAATASIAGFYFLYKDYMLAHQAISQQVEGAYGSLEERIEILNRRINEIEKLKLESSIPLENTDGCSVLENESPAILENHRSETAAIHQPMEVLCFHAPSLFNPRPSGMRRRSKAEVAVRSAKAVPAPMGEKTEYRDGFFEKAFMGLFARKMERFASGEESERDLGVGLRELRGRLEEGDGGEVAQTAGGGGQGGSPLHAPSWSSSSGCETIARTYSMDGVKGRGDELMVFPFHSLQFRKLFPPTKWAAEFNAALTVPFFHWLVGPSEVIEVEVNGTKQRSGVHIKKCRYLENSGCVGMCVNMCKLPTQDFFTNEFGLPLTMNPNFEDMSCDMVYGQPPPPFEEDPVSKQPCYSNICSLGNPNSPVCHKLQN</sequence>
<dbReference type="PANTHER" id="PTHR33591">
    <property type="entry name" value="BETA-CAROTENE ISOMERASE D27"/>
    <property type="match status" value="1"/>
</dbReference>
<feature type="region of interest" description="Disordered" evidence="2">
    <location>
        <begin position="190"/>
        <end position="220"/>
    </location>
</feature>
<dbReference type="PANTHER" id="PTHR33591:SF4">
    <property type="entry name" value="OS08G0114100 PROTEIN"/>
    <property type="match status" value="1"/>
</dbReference>
<dbReference type="InterPro" id="IPR038938">
    <property type="entry name" value="D27-like"/>
</dbReference>
<name>A0A835Q2Q7_VANPL</name>
<dbReference type="InterPro" id="IPR025114">
    <property type="entry name" value="D27-like_C"/>
</dbReference>
<dbReference type="Proteomes" id="UP000636800">
    <property type="component" value="Chromosome 11"/>
</dbReference>
<protein>
    <recommendedName>
        <fullName evidence="3">Beta-carotene isomerase D27-like C-terminal domain-containing protein</fullName>
    </recommendedName>
</protein>
<dbReference type="EMBL" id="JADCNL010000011">
    <property type="protein sequence ID" value="KAG0460362.1"/>
    <property type="molecule type" value="Genomic_DNA"/>
</dbReference>
<proteinExistence type="predicted"/>
<keyword evidence="1" id="KW-0175">Coiled coil</keyword>
<dbReference type="GO" id="GO:0005506">
    <property type="term" value="F:iron ion binding"/>
    <property type="evidence" value="ECO:0007669"/>
    <property type="project" value="InterPro"/>
</dbReference>
<accession>A0A835Q2Q7</accession>
<evidence type="ECO:0000313" key="4">
    <source>
        <dbReference type="EMBL" id="KAG0460362.1"/>
    </source>
</evidence>
<evidence type="ECO:0000256" key="2">
    <source>
        <dbReference type="SAM" id="MobiDB-lite"/>
    </source>
</evidence>
<feature type="coiled-coil region" evidence="1">
    <location>
        <begin position="39"/>
        <end position="66"/>
    </location>
</feature>
<evidence type="ECO:0000259" key="3">
    <source>
        <dbReference type="Pfam" id="PF13225"/>
    </source>
</evidence>
<comment type="caution">
    <text evidence="4">The sequence shown here is derived from an EMBL/GenBank/DDBJ whole genome shotgun (WGS) entry which is preliminary data.</text>
</comment>
<dbReference type="AlphaFoldDB" id="A0A835Q2Q7"/>
<evidence type="ECO:0000313" key="5">
    <source>
        <dbReference type="Proteomes" id="UP000636800"/>
    </source>
</evidence>
<dbReference type="Pfam" id="PF13225">
    <property type="entry name" value="D27-like_C"/>
    <property type="match status" value="1"/>
</dbReference>
<organism evidence="4 5">
    <name type="scientific">Vanilla planifolia</name>
    <name type="common">Vanilla</name>
    <dbReference type="NCBI Taxonomy" id="51239"/>
    <lineage>
        <taxon>Eukaryota</taxon>
        <taxon>Viridiplantae</taxon>
        <taxon>Streptophyta</taxon>
        <taxon>Embryophyta</taxon>
        <taxon>Tracheophyta</taxon>
        <taxon>Spermatophyta</taxon>
        <taxon>Magnoliopsida</taxon>
        <taxon>Liliopsida</taxon>
        <taxon>Asparagales</taxon>
        <taxon>Orchidaceae</taxon>
        <taxon>Vanilloideae</taxon>
        <taxon>Vanilleae</taxon>
        <taxon>Vanilla</taxon>
    </lineage>
</organism>
<keyword evidence="5" id="KW-1185">Reference proteome</keyword>
<evidence type="ECO:0000256" key="1">
    <source>
        <dbReference type="SAM" id="Coils"/>
    </source>
</evidence>